<organism evidence="1 2">
    <name type="scientific">Streblomastix strix</name>
    <dbReference type="NCBI Taxonomy" id="222440"/>
    <lineage>
        <taxon>Eukaryota</taxon>
        <taxon>Metamonada</taxon>
        <taxon>Preaxostyla</taxon>
        <taxon>Oxymonadida</taxon>
        <taxon>Streblomastigidae</taxon>
        <taxon>Streblomastix</taxon>
    </lineage>
</organism>
<dbReference type="Proteomes" id="UP000324800">
    <property type="component" value="Unassembled WGS sequence"/>
</dbReference>
<gene>
    <name evidence="1" type="ORF">EZS28_047060</name>
</gene>
<evidence type="ECO:0000313" key="2">
    <source>
        <dbReference type="Proteomes" id="UP000324800"/>
    </source>
</evidence>
<dbReference type="AlphaFoldDB" id="A0A5J4THR1"/>
<proteinExistence type="predicted"/>
<name>A0A5J4THR1_9EUKA</name>
<dbReference type="EMBL" id="SNRW01031459">
    <property type="protein sequence ID" value="KAA6357412.1"/>
    <property type="molecule type" value="Genomic_DNA"/>
</dbReference>
<comment type="caution">
    <text evidence="1">The sequence shown here is derived from an EMBL/GenBank/DDBJ whole genome shotgun (WGS) entry which is preliminary data.</text>
</comment>
<evidence type="ECO:0000313" key="1">
    <source>
        <dbReference type="EMBL" id="KAA6357412.1"/>
    </source>
</evidence>
<reference evidence="1 2" key="1">
    <citation type="submission" date="2019-03" db="EMBL/GenBank/DDBJ databases">
        <title>Single cell metagenomics reveals metabolic interactions within the superorganism composed of flagellate Streblomastix strix and complex community of Bacteroidetes bacteria on its surface.</title>
        <authorList>
            <person name="Treitli S.C."/>
            <person name="Kolisko M."/>
            <person name="Husnik F."/>
            <person name="Keeling P."/>
            <person name="Hampl V."/>
        </authorList>
    </citation>
    <scope>NUCLEOTIDE SEQUENCE [LARGE SCALE GENOMIC DNA]</scope>
    <source>
        <strain evidence="1">ST1C</strain>
    </source>
</reference>
<sequence>MGCTNLFPFRFEPLQSGSHCIRNTTYNVPKWNNRDLNLIDHCSIAVLDCYVSCSTSDLLVHHQELLNLGAYCVQLCSNSISECVHHYTTDCEADRCGEETSNPCIYYADNELTHLQLLQLPLLLLPL</sequence>
<protein>
    <submittedName>
        <fullName evidence="1">Uncharacterized protein</fullName>
    </submittedName>
</protein>
<accession>A0A5J4THR1</accession>